<dbReference type="OrthoDB" id="8183961at2759"/>
<dbReference type="FunFam" id="3.40.50.1820:FF:000348">
    <property type="entry name" value="Uncharacterized protein, isoform C"/>
    <property type="match status" value="1"/>
</dbReference>
<comment type="similarity">
    <text evidence="2 4">Belongs to the AB hydrolase superfamily. Lipase family.</text>
</comment>
<keyword evidence="8" id="KW-1185">Reference proteome</keyword>
<organism evidence="7 8">
    <name type="scientific">Stomoxys calcitrans</name>
    <name type="common">Stable fly</name>
    <name type="synonym">Conops calcitrans</name>
    <dbReference type="NCBI Taxonomy" id="35570"/>
    <lineage>
        <taxon>Eukaryota</taxon>
        <taxon>Metazoa</taxon>
        <taxon>Ecdysozoa</taxon>
        <taxon>Arthropoda</taxon>
        <taxon>Hexapoda</taxon>
        <taxon>Insecta</taxon>
        <taxon>Pterygota</taxon>
        <taxon>Neoptera</taxon>
        <taxon>Endopterygota</taxon>
        <taxon>Diptera</taxon>
        <taxon>Brachycera</taxon>
        <taxon>Muscomorpha</taxon>
        <taxon>Muscoidea</taxon>
        <taxon>Muscidae</taxon>
        <taxon>Stomoxys</taxon>
    </lineage>
</organism>
<evidence type="ECO:0000256" key="5">
    <source>
        <dbReference type="SAM" id="SignalP"/>
    </source>
</evidence>
<protein>
    <recommendedName>
        <fullName evidence="6">Lipase domain-containing protein</fullName>
    </recommendedName>
</protein>
<evidence type="ECO:0000256" key="4">
    <source>
        <dbReference type="RuleBase" id="RU004262"/>
    </source>
</evidence>
<dbReference type="EnsemblMetazoa" id="SCAU000200-RA">
    <property type="protein sequence ID" value="SCAU000200-PA"/>
    <property type="gene ID" value="SCAU000200"/>
</dbReference>
<evidence type="ECO:0000259" key="6">
    <source>
        <dbReference type="Pfam" id="PF00151"/>
    </source>
</evidence>
<feature type="chain" id="PRO_5009325156" description="Lipase domain-containing protein" evidence="5">
    <location>
        <begin position="23"/>
        <end position="350"/>
    </location>
</feature>
<dbReference type="GO" id="GO:0005615">
    <property type="term" value="C:extracellular space"/>
    <property type="evidence" value="ECO:0007669"/>
    <property type="project" value="TreeGrafter"/>
</dbReference>
<accession>A0A1I8NM26</accession>
<dbReference type="GO" id="GO:0016298">
    <property type="term" value="F:lipase activity"/>
    <property type="evidence" value="ECO:0007669"/>
    <property type="project" value="InterPro"/>
</dbReference>
<feature type="signal peptide" evidence="5">
    <location>
        <begin position="1"/>
        <end position="22"/>
    </location>
</feature>
<keyword evidence="5" id="KW-0732">Signal</keyword>
<keyword evidence="3" id="KW-0964">Secreted</keyword>
<dbReference type="SUPFAM" id="SSF53474">
    <property type="entry name" value="alpha/beta-Hydrolases"/>
    <property type="match status" value="1"/>
</dbReference>
<dbReference type="STRING" id="35570.A0A1I8NM26"/>
<reference evidence="7" key="1">
    <citation type="submission" date="2020-05" db="UniProtKB">
        <authorList>
            <consortium name="EnsemblMetazoa"/>
        </authorList>
    </citation>
    <scope>IDENTIFICATION</scope>
    <source>
        <strain evidence="7">USDA</strain>
    </source>
</reference>
<dbReference type="Proteomes" id="UP000095300">
    <property type="component" value="Unassembled WGS sequence"/>
</dbReference>
<comment type="subcellular location">
    <subcellularLocation>
        <location evidence="1">Secreted</location>
    </subcellularLocation>
</comment>
<dbReference type="KEGG" id="scac:106082444"/>
<evidence type="ECO:0000256" key="3">
    <source>
        <dbReference type="ARBA" id="ARBA00022525"/>
    </source>
</evidence>
<name>A0A1I8NM26_STOCA</name>
<dbReference type="InterPro" id="IPR013818">
    <property type="entry name" value="Lipase"/>
</dbReference>
<dbReference type="PANTHER" id="PTHR11610:SF36">
    <property type="entry name" value="LIPASE MEMBER H-A-LIKE PROTEIN"/>
    <property type="match status" value="1"/>
</dbReference>
<dbReference type="PANTHER" id="PTHR11610">
    <property type="entry name" value="LIPASE"/>
    <property type="match status" value="1"/>
</dbReference>
<dbReference type="GO" id="GO:0016042">
    <property type="term" value="P:lipid catabolic process"/>
    <property type="evidence" value="ECO:0007669"/>
    <property type="project" value="TreeGrafter"/>
</dbReference>
<sequence length="350" mass="39142">MSSLWPLIAVVFALNYSNTTDALIFSKTDLKNLIQSGILDANVLRCQLTSTNVCPSPYIGFRLHTPKSSRYGVAINIRNPLTLFQGGFSKKRDTVFIVHGFNGTAIDKHLQFLRDAYLSRDFNVITVDWRPLTQYPCYLQSLINTRLTAQCTAQIYSFLTHHGAARETITCVGHSLGAHICGMVSNHLNVKQYRIIGLDPAKPLIERKKSNQFRLSLDDANVIQVLHTNAGHLGQEENTGHLNYCINGGRVQPYCKGNNPIRRSRCSHFLSICYLASAMFKHRRYLGVPCPNGCVNISGPQRLPVSSKNPFEAVAQLREYYIGNDASDYARGCVCLDVPFARHCPFSEIS</sequence>
<evidence type="ECO:0000313" key="7">
    <source>
        <dbReference type="EnsemblMetazoa" id="SCAU000200-PA"/>
    </source>
</evidence>
<dbReference type="AlphaFoldDB" id="A0A1I8NM26"/>
<dbReference type="GO" id="GO:0017171">
    <property type="term" value="F:serine hydrolase activity"/>
    <property type="evidence" value="ECO:0007669"/>
    <property type="project" value="TreeGrafter"/>
</dbReference>
<feature type="domain" description="Lipase" evidence="6">
    <location>
        <begin position="60"/>
        <end position="291"/>
    </location>
</feature>
<dbReference type="InterPro" id="IPR029058">
    <property type="entry name" value="AB_hydrolase_fold"/>
</dbReference>
<dbReference type="VEuPathDB" id="VectorBase:SCAU000200"/>
<proteinExistence type="inferred from homology"/>
<evidence type="ECO:0000256" key="1">
    <source>
        <dbReference type="ARBA" id="ARBA00004613"/>
    </source>
</evidence>
<dbReference type="Pfam" id="PF00151">
    <property type="entry name" value="Lipase"/>
    <property type="match status" value="1"/>
</dbReference>
<dbReference type="InterPro" id="IPR000734">
    <property type="entry name" value="TAG_lipase"/>
</dbReference>
<evidence type="ECO:0000313" key="8">
    <source>
        <dbReference type="Proteomes" id="UP000095300"/>
    </source>
</evidence>
<gene>
    <name evidence="7" type="primary">106082444</name>
</gene>
<evidence type="ECO:0000256" key="2">
    <source>
        <dbReference type="ARBA" id="ARBA00010701"/>
    </source>
</evidence>
<dbReference type="Gene3D" id="3.40.50.1820">
    <property type="entry name" value="alpha/beta hydrolase"/>
    <property type="match status" value="1"/>
</dbReference>